<dbReference type="InterPro" id="IPR000515">
    <property type="entry name" value="MetI-like"/>
</dbReference>
<comment type="similarity">
    <text evidence="7">Belongs to the binding-protein-dependent transport system permease family.</text>
</comment>
<dbReference type="InterPro" id="IPR045621">
    <property type="entry name" value="BPD_transp_1_N"/>
</dbReference>
<dbReference type="EMBL" id="FWFN01000004">
    <property type="protein sequence ID" value="SLN50858.1"/>
    <property type="molecule type" value="Genomic_DNA"/>
</dbReference>
<evidence type="ECO:0000256" key="3">
    <source>
        <dbReference type="ARBA" id="ARBA00022475"/>
    </source>
</evidence>
<protein>
    <submittedName>
        <fullName evidence="9">Nickel transport system permease protein NikB</fullName>
    </submittedName>
</protein>
<evidence type="ECO:0000313" key="9">
    <source>
        <dbReference type="EMBL" id="SLN50858.1"/>
    </source>
</evidence>
<dbReference type="SUPFAM" id="SSF161098">
    <property type="entry name" value="MetI-like"/>
    <property type="match status" value="1"/>
</dbReference>
<feature type="transmembrane region" description="Helical" evidence="7">
    <location>
        <begin position="234"/>
        <end position="260"/>
    </location>
</feature>
<dbReference type="AlphaFoldDB" id="A0A1X6ZGT9"/>
<accession>A0A1X6ZGT9</accession>
<dbReference type="PANTHER" id="PTHR43163:SF6">
    <property type="entry name" value="DIPEPTIDE TRANSPORT SYSTEM PERMEASE PROTEIN DPPB-RELATED"/>
    <property type="match status" value="1"/>
</dbReference>
<dbReference type="Gene3D" id="1.10.3720.10">
    <property type="entry name" value="MetI-like"/>
    <property type="match status" value="1"/>
</dbReference>
<feature type="domain" description="ABC transmembrane type-1" evidence="8">
    <location>
        <begin position="95"/>
        <end position="303"/>
    </location>
</feature>
<reference evidence="9 10" key="1">
    <citation type="submission" date="2017-03" db="EMBL/GenBank/DDBJ databases">
        <authorList>
            <person name="Afonso C.L."/>
            <person name="Miller P.J."/>
            <person name="Scott M.A."/>
            <person name="Spackman E."/>
            <person name="Goraichik I."/>
            <person name="Dimitrov K.M."/>
            <person name="Suarez D.L."/>
            <person name="Swayne D.E."/>
        </authorList>
    </citation>
    <scope>NUCLEOTIDE SEQUENCE [LARGE SCALE GENOMIC DNA]</scope>
    <source>
        <strain evidence="9 10">CECT 7751</strain>
    </source>
</reference>
<keyword evidence="3" id="KW-1003">Cell membrane</keyword>
<feature type="transmembrane region" description="Helical" evidence="7">
    <location>
        <begin position="176"/>
        <end position="193"/>
    </location>
</feature>
<feature type="transmembrane region" description="Helical" evidence="7">
    <location>
        <begin position="134"/>
        <end position="156"/>
    </location>
</feature>
<keyword evidence="4 7" id="KW-0812">Transmembrane</keyword>
<dbReference type="InterPro" id="IPR035906">
    <property type="entry name" value="MetI-like_sf"/>
</dbReference>
<gene>
    <name evidence="9" type="primary">nikB</name>
    <name evidence="9" type="ORF">PSM7751_02500</name>
</gene>
<keyword evidence="10" id="KW-1185">Reference proteome</keyword>
<keyword evidence="2 7" id="KW-0813">Transport</keyword>
<dbReference type="OrthoDB" id="9805855at2"/>
<comment type="subcellular location">
    <subcellularLocation>
        <location evidence="1 7">Cell membrane</location>
        <topology evidence="1 7">Multi-pass membrane protein</topology>
    </subcellularLocation>
</comment>
<evidence type="ECO:0000256" key="7">
    <source>
        <dbReference type="RuleBase" id="RU363032"/>
    </source>
</evidence>
<proteinExistence type="inferred from homology"/>
<dbReference type="RefSeq" id="WP_085888531.1">
    <property type="nucleotide sequence ID" value="NZ_FWFN01000004.1"/>
</dbReference>
<evidence type="ECO:0000256" key="5">
    <source>
        <dbReference type="ARBA" id="ARBA00022989"/>
    </source>
</evidence>
<organism evidence="9 10">
    <name type="scientific">Pseudooceanicola marinus</name>
    <dbReference type="NCBI Taxonomy" id="396013"/>
    <lineage>
        <taxon>Bacteria</taxon>
        <taxon>Pseudomonadati</taxon>
        <taxon>Pseudomonadota</taxon>
        <taxon>Alphaproteobacteria</taxon>
        <taxon>Rhodobacterales</taxon>
        <taxon>Paracoccaceae</taxon>
        <taxon>Pseudooceanicola</taxon>
    </lineage>
</organism>
<dbReference type="PANTHER" id="PTHR43163">
    <property type="entry name" value="DIPEPTIDE TRANSPORT SYSTEM PERMEASE PROTEIN DPPB-RELATED"/>
    <property type="match status" value="1"/>
</dbReference>
<evidence type="ECO:0000256" key="4">
    <source>
        <dbReference type="ARBA" id="ARBA00022692"/>
    </source>
</evidence>
<dbReference type="Pfam" id="PF19300">
    <property type="entry name" value="BPD_transp_1_N"/>
    <property type="match status" value="1"/>
</dbReference>
<dbReference type="GO" id="GO:0055085">
    <property type="term" value="P:transmembrane transport"/>
    <property type="evidence" value="ECO:0007669"/>
    <property type="project" value="InterPro"/>
</dbReference>
<evidence type="ECO:0000313" key="10">
    <source>
        <dbReference type="Proteomes" id="UP000193963"/>
    </source>
</evidence>
<evidence type="ECO:0000259" key="8">
    <source>
        <dbReference type="PROSITE" id="PS50928"/>
    </source>
</evidence>
<feature type="transmembrane region" description="Helical" evidence="7">
    <location>
        <begin position="280"/>
        <end position="302"/>
    </location>
</feature>
<evidence type="ECO:0000256" key="2">
    <source>
        <dbReference type="ARBA" id="ARBA00022448"/>
    </source>
</evidence>
<dbReference type="GO" id="GO:0005886">
    <property type="term" value="C:plasma membrane"/>
    <property type="evidence" value="ECO:0007669"/>
    <property type="project" value="UniProtKB-SubCell"/>
</dbReference>
<evidence type="ECO:0000256" key="1">
    <source>
        <dbReference type="ARBA" id="ARBA00004651"/>
    </source>
</evidence>
<evidence type="ECO:0000256" key="6">
    <source>
        <dbReference type="ARBA" id="ARBA00023136"/>
    </source>
</evidence>
<dbReference type="Pfam" id="PF00528">
    <property type="entry name" value="BPD_transp_1"/>
    <property type="match status" value="1"/>
</dbReference>
<feature type="transmembrane region" description="Helical" evidence="7">
    <location>
        <begin position="9"/>
        <end position="29"/>
    </location>
</feature>
<sequence>MLKYLSRKLLSGICLLFIVSAVTFVLIFGSTENVARNILGESATTEDIAAYNHQLGIDRPLLVQYGSWLQGALSGDLGDSWTRNQRVAPSLQSRLPVTLSIVGVAVLLTGVFSVVLGVTAAVRRGLADQIIQVISVVGFAIPNFWLGLLLVLLFAVHLQWLPPTGYVSFSASPKQWAAALVLPVAALVFSGIASSSQQVRGAVIDALNQDYVRTLRARGVRRSSILYRHALRNALPAALTVLSVQFVALLGGAAVIERIFAIPGLGSLTVDAALQGDVPVLMGVVVTLVIVVVIVNIMIDVLNAMLNPKVRLQ</sequence>
<name>A0A1X6ZGT9_9RHOB</name>
<feature type="transmembrane region" description="Helical" evidence="7">
    <location>
        <begin position="99"/>
        <end position="122"/>
    </location>
</feature>
<dbReference type="CDD" id="cd06261">
    <property type="entry name" value="TM_PBP2"/>
    <property type="match status" value="1"/>
</dbReference>
<keyword evidence="6 7" id="KW-0472">Membrane</keyword>
<dbReference type="PROSITE" id="PS50928">
    <property type="entry name" value="ABC_TM1"/>
    <property type="match status" value="1"/>
</dbReference>
<dbReference type="Proteomes" id="UP000193963">
    <property type="component" value="Unassembled WGS sequence"/>
</dbReference>
<keyword evidence="5 7" id="KW-1133">Transmembrane helix</keyword>